<keyword evidence="2" id="KW-0614">Plasmid</keyword>
<evidence type="ECO:0008006" key="4">
    <source>
        <dbReference type="Google" id="ProtNLM"/>
    </source>
</evidence>
<dbReference type="AlphaFoldDB" id="C3KS09"/>
<dbReference type="HOGENOM" id="CLU_917902_0_0_5"/>
<dbReference type="EMBL" id="CP000874">
    <property type="protein sequence ID" value="ACP22867.1"/>
    <property type="molecule type" value="Genomic_DNA"/>
</dbReference>
<name>C3KS09_SINFN</name>
<feature type="region of interest" description="Disordered" evidence="1">
    <location>
        <begin position="1"/>
        <end position="22"/>
    </location>
</feature>
<sequence>MIVSVSLGIGPPSARRNSRTTRRVPLGRVEMHGTAGSGVETNKAAGRGVTVDSRETIMVQHNQRTRPKEARQGDFAAFPYDRSAVERFRQAFPRARWNDERKSWFVPGKTAARRIERWLAREAAHNDIHGDIKGRDAYDFEPIVSRYLEVGDDLCIRTPYSKSLIEMLRAIPWAHWDEDLRAWRVPFRSYEELRRRWPRIEAAARRNEPEEKKRRRNAEKDSEKQRAANARSAERRRRRYPLPADDPPPAGRPVATGQYGIVVFVEFSGEVAETAELAEHYPHADRTVDHVWGRWRVPSLAELVAAWPARREPGPEALSRGWWQPTLAELRIARRNARSMARRQRARKPAGADGQGTRVH</sequence>
<reference evidence="3" key="1">
    <citation type="journal article" date="2004" name="J. Bacteriol.">
        <title>An evolutionary hot spot: the pNGR234b replicon of Rhizobium sp. strain NGR234.</title>
        <authorList>
            <person name="Streit W.R."/>
            <person name="Schmitz R.A."/>
            <person name="Perret X."/>
            <person name="Staehelin C."/>
            <person name="Deakin W.J."/>
            <person name="Raasch C."/>
            <person name="Liesegang H."/>
            <person name="Broughton W.J."/>
        </authorList>
    </citation>
    <scope>NUCLEOTIDE SEQUENCE [LARGE SCALE GENOMIC DNA]</scope>
    <source>
        <strain evidence="3">NBRC 101917 / NGR234</strain>
    </source>
</reference>
<evidence type="ECO:0000256" key="1">
    <source>
        <dbReference type="SAM" id="MobiDB-lite"/>
    </source>
</evidence>
<proteinExistence type="predicted"/>
<feature type="compositionally biased region" description="Basic residues" evidence="1">
    <location>
        <begin position="338"/>
        <end position="348"/>
    </location>
</feature>
<dbReference type="PATRIC" id="fig|394.7.peg.1821"/>
<organism evidence="2 3">
    <name type="scientific">Sinorhizobium fredii (strain NBRC 101917 / NGR234)</name>
    <dbReference type="NCBI Taxonomy" id="394"/>
    <lineage>
        <taxon>Bacteria</taxon>
        <taxon>Pseudomonadati</taxon>
        <taxon>Pseudomonadota</taxon>
        <taxon>Alphaproteobacteria</taxon>
        <taxon>Hyphomicrobiales</taxon>
        <taxon>Rhizobiaceae</taxon>
        <taxon>Sinorhizobium/Ensifer group</taxon>
        <taxon>Sinorhizobium</taxon>
    </lineage>
</organism>
<feature type="compositionally biased region" description="Basic and acidic residues" evidence="1">
    <location>
        <begin position="205"/>
        <end position="226"/>
    </location>
</feature>
<dbReference type="KEGG" id="rhi:NGR_b14160"/>
<gene>
    <name evidence="2" type="ordered locus">NGR_b14160</name>
</gene>
<feature type="region of interest" description="Disordered" evidence="1">
    <location>
        <begin position="338"/>
        <end position="360"/>
    </location>
</feature>
<dbReference type="OrthoDB" id="8277395at2"/>
<feature type="region of interest" description="Disordered" evidence="1">
    <location>
        <begin position="205"/>
        <end position="253"/>
    </location>
</feature>
<reference evidence="2 3" key="2">
    <citation type="journal article" date="2009" name="Appl. Environ. Microbiol.">
        <title>Rhizobium sp. strain NGR234 possesses a remarkable number of secretion systems.</title>
        <authorList>
            <person name="Schmeisser C."/>
            <person name="Liesegang H."/>
            <person name="Krysciak D."/>
            <person name="Bakkou N."/>
            <person name="Le Quere A."/>
            <person name="Wollherr A."/>
            <person name="Heinemeyer I."/>
            <person name="Morgenstern B."/>
            <person name="Pommerening-Roeser A."/>
            <person name="Flores M."/>
            <person name="Palacios R."/>
            <person name="Brenner S."/>
            <person name="Gottschalk G."/>
            <person name="Schmitz R.A."/>
            <person name="Broughton W.J."/>
            <person name="Perret X."/>
            <person name="Strittmatter A.W."/>
            <person name="Streit W.R."/>
        </authorList>
    </citation>
    <scope>NUCLEOTIDE SEQUENCE [LARGE SCALE GENOMIC DNA]</scope>
    <source>
        <strain evidence="3">NBRC 101917 / NGR234</strain>
    </source>
</reference>
<geneLocation type="plasmid" evidence="3">
    <name>sym pNGR234b</name>
</geneLocation>
<evidence type="ECO:0000313" key="3">
    <source>
        <dbReference type="Proteomes" id="UP000001054"/>
    </source>
</evidence>
<accession>C3KS09</accession>
<protein>
    <recommendedName>
        <fullName evidence="4">HARP domain-containing protein</fullName>
    </recommendedName>
</protein>
<dbReference type="Proteomes" id="UP000001054">
    <property type="component" value="Plasmid pNGR234b"/>
</dbReference>
<keyword evidence="3" id="KW-1185">Reference proteome</keyword>
<evidence type="ECO:0000313" key="2">
    <source>
        <dbReference type="EMBL" id="ACP22867.1"/>
    </source>
</evidence>